<dbReference type="KEGG" id="atm:ANT_12500"/>
<dbReference type="Proteomes" id="UP000008922">
    <property type="component" value="Chromosome"/>
</dbReference>
<gene>
    <name evidence="4" type="ordered locus">ANT_12500</name>
</gene>
<dbReference type="PANTHER" id="PTHR43080">
    <property type="entry name" value="CBS DOMAIN-CONTAINING PROTEIN CBSX3, MITOCHONDRIAL"/>
    <property type="match status" value="1"/>
</dbReference>
<dbReference type="CDD" id="cd04584">
    <property type="entry name" value="CBS_pair_AcuB_like"/>
    <property type="match status" value="2"/>
</dbReference>
<proteinExistence type="predicted"/>
<dbReference type="STRING" id="926569.ANT_12500"/>
<dbReference type="InterPro" id="IPR000644">
    <property type="entry name" value="CBS_dom"/>
</dbReference>
<dbReference type="PROSITE" id="PS51371">
    <property type="entry name" value="CBS"/>
    <property type="match status" value="4"/>
</dbReference>
<dbReference type="Gene3D" id="3.10.580.10">
    <property type="entry name" value="CBS-domain"/>
    <property type="match status" value="2"/>
</dbReference>
<dbReference type="eggNOG" id="COG0517">
    <property type="taxonomic scope" value="Bacteria"/>
</dbReference>
<feature type="domain" description="CBS" evidence="3">
    <location>
        <begin position="147"/>
        <end position="203"/>
    </location>
</feature>
<dbReference type="Pfam" id="PF00571">
    <property type="entry name" value="CBS"/>
    <property type="match status" value="4"/>
</dbReference>
<accession>E8N4C0</accession>
<feature type="domain" description="CBS" evidence="3">
    <location>
        <begin position="10"/>
        <end position="66"/>
    </location>
</feature>
<protein>
    <recommendedName>
        <fullName evidence="3">CBS domain-containing protein</fullName>
    </recommendedName>
</protein>
<evidence type="ECO:0000256" key="1">
    <source>
        <dbReference type="ARBA" id="ARBA00023122"/>
    </source>
</evidence>
<keyword evidence="1 2" id="KW-0129">CBS domain</keyword>
<organism evidence="4 5">
    <name type="scientific">Anaerolinea thermophila (strain DSM 14523 / JCM 11388 / NBRC 100420 / UNI-1)</name>
    <dbReference type="NCBI Taxonomy" id="926569"/>
    <lineage>
        <taxon>Bacteria</taxon>
        <taxon>Bacillati</taxon>
        <taxon>Chloroflexota</taxon>
        <taxon>Anaerolineae</taxon>
        <taxon>Anaerolineales</taxon>
        <taxon>Anaerolineaceae</taxon>
        <taxon>Anaerolinea</taxon>
    </lineage>
</organism>
<dbReference type="SMART" id="SM00116">
    <property type="entry name" value="CBS"/>
    <property type="match status" value="4"/>
</dbReference>
<dbReference type="InParanoid" id="E8N4C0"/>
<name>E8N4C0_ANATU</name>
<dbReference type="InterPro" id="IPR046342">
    <property type="entry name" value="CBS_dom_sf"/>
</dbReference>
<dbReference type="PANTHER" id="PTHR43080:SF2">
    <property type="entry name" value="CBS DOMAIN-CONTAINING PROTEIN"/>
    <property type="match status" value="1"/>
</dbReference>
<dbReference type="HOGENOM" id="CLU_076812_2_1_0"/>
<evidence type="ECO:0000313" key="5">
    <source>
        <dbReference type="Proteomes" id="UP000008922"/>
    </source>
</evidence>
<feature type="domain" description="CBS" evidence="3">
    <location>
        <begin position="221"/>
        <end position="275"/>
    </location>
</feature>
<dbReference type="SUPFAM" id="SSF54631">
    <property type="entry name" value="CBS-domain pair"/>
    <property type="match status" value="2"/>
</dbReference>
<reference evidence="4 5" key="1">
    <citation type="submission" date="2010-12" db="EMBL/GenBank/DDBJ databases">
        <title>Whole genome sequence of Anaerolinea thermophila UNI-1.</title>
        <authorList>
            <person name="Narita-Yamada S."/>
            <person name="Kishi E."/>
            <person name="Watanabe Y."/>
            <person name="Takasaki K."/>
            <person name="Ankai A."/>
            <person name="Oguchi A."/>
            <person name="Fukui S."/>
            <person name="Takahashi M."/>
            <person name="Yashiro I."/>
            <person name="Hosoyama A."/>
            <person name="Sekiguchi Y."/>
            <person name="Hanada S."/>
            <person name="Fujita N."/>
        </authorList>
    </citation>
    <scope>NUCLEOTIDE SEQUENCE [LARGE SCALE GENOMIC DNA]</scope>
    <source>
        <strain evidence="5">DSM 14523 / JCM 11388 / NBRC 100420 / UNI-1</strain>
    </source>
</reference>
<keyword evidence="5" id="KW-1185">Reference proteome</keyword>
<evidence type="ECO:0000256" key="2">
    <source>
        <dbReference type="PROSITE-ProRule" id="PRU00703"/>
    </source>
</evidence>
<evidence type="ECO:0000313" key="4">
    <source>
        <dbReference type="EMBL" id="BAJ63284.1"/>
    </source>
</evidence>
<dbReference type="RefSeq" id="WP_013559672.1">
    <property type="nucleotide sequence ID" value="NC_014960.1"/>
</dbReference>
<dbReference type="AlphaFoldDB" id="E8N4C0"/>
<sequence>MKKGIVKNWMSSPVYTVTPETFIVDARRLLDVRKIRHLPVVSAGKLVGIVTRRGLLRADLPAVSDETWEIAFDLHHQTIRDIMTVNPITVFPNTPMPKAARVMLENKITGLPVLNDQRELVGILTSSDIFRFIIEELEEPLVVAEYMSEEVVVVEPDTSLLEAHRLMGTKRIRALPVLEEDRLVGLVTRTDLVSSDPSRFISRKQQELSLKILTQPVEGIMTRTLVTVSPQTTLKEAARLLLEKKIHSLPVVENSKLVGILTESDLFRMVVQKFF</sequence>
<feature type="domain" description="CBS" evidence="3">
    <location>
        <begin position="83"/>
        <end position="139"/>
    </location>
</feature>
<dbReference type="InterPro" id="IPR051257">
    <property type="entry name" value="Diverse_CBS-Domain"/>
</dbReference>
<dbReference type="EMBL" id="AP012029">
    <property type="protein sequence ID" value="BAJ63284.1"/>
    <property type="molecule type" value="Genomic_DNA"/>
</dbReference>
<evidence type="ECO:0000259" key="3">
    <source>
        <dbReference type="PROSITE" id="PS51371"/>
    </source>
</evidence>